<evidence type="ECO:0000256" key="9">
    <source>
        <dbReference type="ARBA" id="ARBA00022737"/>
    </source>
</evidence>
<feature type="chain" id="PRO_5044676259" description="Interphotoreceptor matrix proteoglycan 2" evidence="21">
    <location>
        <begin position="26"/>
        <end position="2550"/>
    </location>
</feature>
<dbReference type="OMA" id="TIKPAQD"/>
<dbReference type="GO" id="GO:0033165">
    <property type="term" value="C:interphotoreceptor matrix"/>
    <property type="evidence" value="ECO:0007669"/>
    <property type="project" value="UniProtKB-SubCell"/>
</dbReference>
<comment type="subcellular location">
    <subcellularLocation>
        <location evidence="15">Photoreceptor inner segment membrane</location>
        <topology evidence="15">Single-pass type I membrane protein</topology>
    </subcellularLocation>
    <subcellularLocation>
        <location evidence="1">Photoreceptor outer segment membrane</location>
        <topology evidence="1">Single-pass type I membrane protein</topology>
    </subcellularLocation>
    <subcellularLocation>
        <location evidence="2">Secreted</location>
        <location evidence="2">Extracellular space</location>
        <location evidence="2">Extracellular matrix</location>
        <location evidence="2">Interphotoreceptor matrix</location>
    </subcellularLocation>
</comment>
<evidence type="ECO:0000256" key="18">
    <source>
        <dbReference type="PROSITE-ProRule" id="PRU00076"/>
    </source>
</evidence>
<dbReference type="KEGG" id="ccar:122141594"/>
<evidence type="ECO:0000256" key="10">
    <source>
        <dbReference type="ARBA" id="ARBA00022989"/>
    </source>
</evidence>
<dbReference type="GO" id="GO:0008201">
    <property type="term" value="F:heparin binding"/>
    <property type="evidence" value="ECO:0007669"/>
    <property type="project" value="UniProtKB-KW"/>
</dbReference>
<feature type="region of interest" description="Disordered" evidence="19">
    <location>
        <begin position="1992"/>
        <end position="2045"/>
    </location>
</feature>
<keyword evidence="12" id="KW-1015">Disulfide bond</keyword>
<keyword evidence="8 21" id="KW-0732">Signal</keyword>
<dbReference type="GO" id="GO:0005540">
    <property type="term" value="F:hyaluronic acid binding"/>
    <property type="evidence" value="ECO:0007669"/>
    <property type="project" value="TreeGrafter"/>
</dbReference>
<feature type="region of interest" description="Disordered" evidence="19">
    <location>
        <begin position="935"/>
        <end position="967"/>
    </location>
</feature>
<dbReference type="GeneID" id="122141594"/>
<evidence type="ECO:0000256" key="13">
    <source>
        <dbReference type="ARBA" id="ARBA00023180"/>
    </source>
</evidence>
<dbReference type="OrthoDB" id="9908153at2759"/>
<evidence type="ECO:0000256" key="5">
    <source>
        <dbReference type="ARBA" id="ARBA00022536"/>
    </source>
</evidence>
<dbReference type="InterPro" id="IPR039861">
    <property type="entry name" value="IMPG"/>
</dbReference>
<dbReference type="Gene3D" id="3.30.70.960">
    <property type="entry name" value="SEA domain"/>
    <property type="match status" value="1"/>
</dbReference>
<evidence type="ECO:0000256" key="16">
    <source>
        <dbReference type="ARBA" id="ARBA00074164"/>
    </source>
</evidence>
<dbReference type="CDD" id="cd00054">
    <property type="entry name" value="EGF_CA"/>
    <property type="match status" value="1"/>
</dbReference>
<dbReference type="PROSITE" id="PS50026">
    <property type="entry name" value="EGF_3"/>
    <property type="match status" value="1"/>
</dbReference>
<feature type="compositionally biased region" description="Low complexity" evidence="19">
    <location>
        <begin position="2023"/>
        <end position="2037"/>
    </location>
</feature>
<dbReference type="SUPFAM" id="SSF82671">
    <property type="entry name" value="SEA domain"/>
    <property type="match status" value="2"/>
</dbReference>
<feature type="domain" description="SEA" evidence="22">
    <location>
        <begin position="1379"/>
        <end position="1496"/>
    </location>
</feature>
<evidence type="ECO:0000256" key="12">
    <source>
        <dbReference type="ARBA" id="ARBA00023157"/>
    </source>
</evidence>
<dbReference type="InterPro" id="IPR000742">
    <property type="entry name" value="EGF"/>
</dbReference>
<organism evidence="24 25">
    <name type="scientific">Cyprinus carpio</name>
    <name type="common">Common carp</name>
    <dbReference type="NCBI Taxonomy" id="7962"/>
    <lineage>
        <taxon>Eukaryota</taxon>
        <taxon>Metazoa</taxon>
        <taxon>Chordata</taxon>
        <taxon>Craniata</taxon>
        <taxon>Vertebrata</taxon>
        <taxon>Euteleostomi</taxon>
        <taxon>Actinopterygii</taxon>
        <taxon>Neopterygii</taxon>
        <taxon>Teleostei</taxon>
        <taxon>Ostariophysi</taxon>
        <taxon>Cypriniformes</taxon>
        <taxon>Cyprinidae</taxon>
        <taxon>Cyprininae</taxon>
        <taxon>Cyprinus</taxon>
    </lineage>
</organism>
<dbReference type="SMART" id="SM00200">
    <property type="entry name" value="SEA"/>
    <property type="match status" value="2"/>
</dbReference>
<evidence type="ECO:0000256" key="2">
    <source>
        <dbReference type="ARBA" id="ARBA00004593"/>
    </source>
</evidence>
<dbReference type="GO" id="GO:0007601">
    <property type="term" value="P:visual perception"/>
    <property type="evidence" value="ECO:0007669"/>
    <property type="project" value="InterPro"/>
</dbReference>
<dbReference type="InterPro" id="IPR000082">
    <property type="entry name" value="SEA_dom"/>
</dbReference>
<dbReference type="Proteomes" id="UP000694427">
    <property type="component" value="Unplaced"/>
</dbReference>
<sequence length="2550" mass="281798">MPDLSFKCIWWVLVLLLAGHFSIDADSVDYLPNGFTTFLDTNEVLNHSLVPLKNKTWYGDGKTALSRRKRDLLFPSGVKLCSHETVQQAIRNHLNYFHLRVCQETVWEAFKIFWDRLPEKEEYLIWMRKCQNSSVSVFDIGRSFSQSAEHLALISSRIGPASMSSTSAPTSPWQPECRHQTTTTAPTKATVATTQEVSVLVLEAVTDSQDITPQTTADKILITTTAAELQMTLGITPEPDTAFEASTEISTSSPIEHTSVATGKPILETELEFELDAIAGPVKTLNITVQHEEVEMVSESDRTPEEFTLRAYDYEIPTTFEDMLGISTSRTVVTNDFTEELYLETELGQDVTDGPVVSIQHEADVVSKSTLLTTDRTPEDYTSKKHEQNIPTTLEDSPGASNNTPMVIISQITEEFHSELEPEMGEDATQSLVKTAGVTIQHEEVEIVSESTLMTTDRTPEDSTSGKYEYVIPTSFEDSIEIITSSSTELTNEASVKQDVTERSVKTLYVTIPNEKVDIVSESTLMTTDSTPEDSTSGKYEYVIPTSFEDSLVIITSSPTELTNEAIVKATVKQDATEGPVNPEDVTIPHEEFGIVSESTLMTTDRNSEDTTLGKYEYILPTFFEDSLGMITSSPTELTNEATVKATVKQDVTEGLVKTADVTIPHEESGIVSESTLMTNARSPEDSATGKYDYGIPTSFKDSVGISINTPKEITSESTEEIIPVTKLYMGQGVTDGPLKSVDSTILYVEADVVSEATLMPTGRTPVGSTLRKYETDLPTTLGDLPGISTNTPVVVTRESIENFISETEDGWGVTKTPVKSALATIQHVDVSESTMMSTDRPAVDSLTEIPPVQSVLPKNPAQTTPTELKEVSPNPPTERLPKALTDKDVVEITHVTTKPENLSPTTPVNMSPEVVSTEGGPEDIAIVTLLDKDEEEETPYTKPTPEVTTDEELPGTMTESTHKFSKETHELLVDSSDAEDDHLGKEEDIITETAEVVEVTAGETPRLTQETTEATEDTVFTEKDKHVDKDTTAIANPGEMTTKPTKVAEVEFDITIDDVTVLENTLEDFVGGTSEATAELGDVTEAVILEESSEKSTDVSSTKRTETSTKTTSQTTTGITSKTTPDTSFDIDTPETDIVEFVSEGMEDKVEDTTKKDEGGEETLFKAFEGTMPDLTVTRLEKDILTTTLNEDIHEVTEPSKIPQDTPKVAVEVTHEVTDMHGTRGDSLSETHEVATETPKVITEADASTETIHVISQAPKGISQAPKLETSVSILKTPEVISQTPLSISEFSEVPEKVPKTPEMDVVQTEPAEDDIPTPILKVEDMTVVLNDLTTTIQKTFSTTLQNLPQDISNDILNENSMIGNEIDDIIVQPVRPGNHIVELSIKIRGESYDDALRDPSSYYYQHLSELFIDKIEEVFKRLPGFKKIFVLEFRPQKDLEGGLAVVVHYAVVLEGDGAGISNETMDYINLNSNMVENFFTDPDELPTVVYTITNFRNYITEALHKENFIRNTTLEVDPDSLQLENVETLESSKPTSRPLDSSDMMDNVLASEKPPDVPRQELSNNDIFITNNDFLDHINTIDTWMDDRNKDTNDVIIFEESPTLSPTDVSLKNFDIELTSKFEISSSAPALATENDGILEEEGFLQTAATVSPTTGTITEVDLPAESPYKLEDNSVSPVEPPDVEFTTQSDLMDLGSGSGFSGDHLGPDIWAWESGIPEEVLKEDEVQQPQEDQETIEEQLEPPHQDLTPDEPFLDRVLVTQDIRTNPHYTTTDQAPVFWTMETLTVELSMQTQVAPEQYDDYFLDESTTMYTHVTSRPLLHIYSSAETQEVDASKSPDTIISPVDKDYSERPVTPTVIPPSTAVAMDEHTTSTENKQIQETLASTTKSNEMPSTTQIPVILEIDTVSVEGPTTYSKAVEHSVTEGDTELPAFLWPAVEGSDKEVKILDEEMEGIKLVTTESTVTKLSEEDLAGDEILVATTFTTIASEEPSVDHSASLSPEKDSPFTQISHSSIDETEPLSELTTEPLPTQPSTHSVLQETTPETQTDVMQAFDTTVVKEPDLSENIEDGDSTKIFQPTMYVSQDVSEHLETLSSTTVPSFYQPTFQPTKQITSDDSVQEHTVRSRPDITGLILPTKPVNSDAATMKVPAPVNPNITEFKVSFDIFPFDGPSHDEEGGSGFARGTDLASIALPASPGRALIVFFSLRVTNMMFSEDLFNKSSTEYKALEQQFIELLVPYLQSNLSNFQNLEILNFRNGSIVVNSRMKFGKPVPHGVTTAVYLILEDFCNTAYQTMNLAIDKYSLDVESGDQADPCKFQACNEFSQCSVNRWSGEAECVCNAGYFSVDGLPCQSICDIQENFCQNDGKCDIIPGKGAICRCRVGENWWYRGEHCEEYVSEPLVVGIAIASVAGFLLVASGVIFFLARTLRDQYDTDDLEDPLRYSENVPSLERATKYNPMFESEATTGYNRYYRRYPDAPAYSTGSAETSTDFSSDEIRHIYENSELTKEEIQDRIRIIELYAKDRQFADLLRQHQVALDARRESSSN</sequence>
<accession>A0A8C1Q3D6</accession>
<proteinExistence type="predicted"/>
<keyword evidence="10 20" id="KW-1133">Transmembrane helix</keyword>
<comment type="caution">
    <text evidence="18">Lacks conserved residue(s) required for the propagation of feature annotation.</text>
</comment>
<keyword evidence="4" id="KW-0272">Extracellular matrix</keyword>
<feature type="compositionally biased region" description="Basic and acidic residues" evidence="19">
    <location>
        <begin position="1093"/>
        <end position="1108"/>
    </location>
</feature>
<dbReference type="Ensembl" id="ENSCCRT00010127661.1">
    <property type="protein sequence ID" value="ENSCCRP00010114812.1"/>
    <property type="gene ID" value="ENSCCRG00010050464.1"/>
</dbReference>
<dbReference type="FunFam" id="3.30.70.960:FF:000002">
    <property type="entry name" value="Interphotoreceptor matrix proteoglycan 2"/>
    <property type="match status" value="1"/>
</dbReference>
<reference evidence="24" key="2">
    <citation type="submission" date="2025-05" db="UniProtKB">
        <authorList>
            <consortium name="Ensembl"/>
        </authorList>
    </citation>
    <scope>IDENTIFICATION</scope>
</reference>
<evidence type="ECO:0000256" key="1">
    <source>
        <dbReference type="ARBA" id="ARBA00004451"/>
    </source>
</evidence>
<feature type="signal peptide" evidence="21">
    <location>
        <begin position="1"/>
        <end position="25"/>
    </location>
</feature>
<dbReference type="PROSITE" id="PS50024">
    <property type="entry name" value="SEA"/>
    <property type="match status" value="2"/>
</dbReference>
<keyword evidence="6" id="KW-0358">Heparin-binding</keyword>
<evidence type="ECO:0000256" key="20">
    <source>
        <dbReference type="SAM" id="Phobius"/>
    </source>
</evidence>
<evidence type="ECO:0000313" key="25">
    <source>
        <dbReference type="Proteomes" id="UP000694427"/>
    </source>
</evidence>
<evidence type="ECO:0000313" key="26">
    <source>
        <dbReference type="RefSeq" id="XP_042605402.1"/>
    </source>
</evidence>
<name>A0A8C1Q3D6_CYPCA</name>
<evidence type="ECO:0000256" key="14">
    <source>
        <dbReference type="ARBA" id="ARBA00023273"/>
    </source>
</evidence>
<evidence type="ECO:0000256" key="15">
    <source>
        <dbReference type="ARBA" id="ARBA00060509"/>
    </source>
</evidence>
<dbReference type="RefSeq" id="XP_042605402.1">
    <property type="nucleotide sequence ID" value="XM_042749468.1"/>
</dbReference>
<feature type="compositionally biased region" description="Acidic residues" evidence="19">
    <location>
        <begin position="1734"/>
        <end position="1743"/>
    </location>
</feature>
<dbReference type="Pfam" id="PF01390">
    <property type="entry name" value="SEA"/>
    <property type="match status" value="2"/>
</dbReference>
<evidence type="ECO:0000313" key="24">
    <source>
        <dbReference type="Ensembl" id="ENSCCRP00010114812.1"/>
    </source>
</evidence>
<keyword evidence="7 20" id="KW-0812">Transmembrane</keyword>
<evidence type="ECO:0000256" key="6">
    <source>
        <dbReference type="ARBA" id="ARBA00022674"/>
    </source>
</evidence>
<evidence type="ECO:0000256" key="8">
    <source>
        <dbReference type="ARBA" id="ARBA00022729"/>
    </source>
</evidence>
<feature type="region of interest" description="Disordered" evidence="19">
    <location>
        <begin position="1726"/>
        <end position="1753"/>
    </location>
</feature>
<feature type="transmembrane region" description="Helical" evidence="20">
    <location>
        <begin position="2404"/>
        <end position="2428"/>
    </location>
</feature>
<dbReference type="PANTHER" id="PTHR12199:SF4">
    <property type="entry name" value="INTERPHOTORECEPTOR MATRIX PROTEOGLYCAN 2"/>
    <property type="match status" value="1"/>
</dbReference>
<evidence type="ECO:0000256" key="4">
    <source>
        <dbReference type="ARBA" id="ARBA00022530"/>
    </source>
</evidence>
<feature type="region of interest" description="Disordered" evidence="19">
    <location>
        <begin position="1092"/>
        <end position="1133"/>
    </location>
</feature>
<feature type="region of interest" description="Disordered" evidence="19">
    <location>
        <begin position="164"/>
        <end position="186"/>
    </location>
</feature>
<evidence type="ECO:0000256" key="3">
    <source>
        <dbReference type="ARBA" id="ARBA00022525"/>
    </source>
</evidence>
<gene>
    <name evidence="24 26" type="primary">LOC122141594</name>
</gene>
<evidence type="ECO:0000259" key="23">
    <source>
        <dbReference type="PROSITE" id="PS50026"/>
    </source>
</evidence>
<feature type="domain" description="SEA" evidence="22">
    <location>
        <begin position="2201"/>
        <end position="2314"/>
    </location>
</feature>
<feature type="domain" description="EGF-like" evidence="23">
    <location>
        <begin position="2355"/>
        <end position="2397"/>
    </location>
</feature>
<feature type="compositionally biased region" description="Low complexity" evidence="19">
    <location>
        <begin position="1109"/>
        <end position="1129"/>
    </location>
</feature>
<keyword evidence="25" id="KW-1185">Reference proteome</keyword>
<feature type="region of interest" description="Disordered" evidence="19">
    <location>
        <begin position="371"/>
        <end position="403"/>
    </location>
</feature>
<keyword evidence="3" id="KW-0964">Secreted</keyword>
<dbReference type="InterPro" id="IPR036364">
    <property type="entry name" value="SEA_dom_sf"/>
</dbReference>
<keyword evidence="9" id="KW-0677">Repeat</keyword>
<reference evidence="26" key="1">
    <citation type="submission" date="2025-04" db="UniProtKB">
        <authorList>
            <consortium name="RefSeq"/>
        </authorList>
    </citation>
    <scope>IDENTIFICATION</scope>
    <source>
        <tissue evidence="26">Muscle</tissue>
    </source>
</reference>
<keyword evidence="14" id="KW-0966">Cell projection</keyword>
<evidence type="ECO:0000256" key="17">
    <source>
        <dbReference type="ARBA" id="ARBA00080162"/>
    </source>
</evidence>
<dbReference type="PANTHER" id="PTHR12199">
    <property type="entry name" value="INTERPHOTORECEPTOR MATRIX PROTEOGLYCAN"/>
    <property type="match status" value="1"/>
</dbReference>
<evidence type="ECO:0000256" key="7">
    <source>
        <dbReference type="ARBA" id="ARBA00022692"/>
    </source>
</evidence>
<evidence type="ECO:0000259" key="22">
    <source>
        <dbReference type="PROSITE" id="PS50024"/>
    </source>
</evidence>
<protein>
    <recommendedName>
        <fullName evidence="16">Interphotoreceptor matrix proteoglycan 2</fullName>
    </recommendedName>
    <alternativeName>
        <fullName evidence="17">Sialoprotein associated with cones and rods proteoglycan</fullName>
    </alternativeName>
</protein>
<feature type="compositionally biased region" description="Polar residues" evidence="19">
    <location>
        <begin position="389"/>
        <end position="403"/>
    </location>
</feature>
<evidence type="ECO:0000256" key="19">
    <source>
        <dbReference type="SAM" id="MobiDB-lite"/>
    </source>
</evidence>
<evidence type="ECO:0000256" key="21">
    <source>
        <dbReference type="SAM" id="SignalP"/>
    </source>
</evidence>
<dbReference type="Proteomes" id="UP001155660">
    <property type="component" value="Chromosome B22"/>
</dbReference>
<feature type="compositionally biased region" description="Basic and acidic residues" evidence="19">
    <location>
        <begin position="376"/>
        <end position="388"/>
    </location>
</feature>
<keyword evidence="5 18" id="KW-0245">EGF-like domain</keyword>
<keyword evidence="13" id="KW-0325">Glycoprotein</keyword>
<keyword evidence="11 20" id="KW-0472">Membrane</keyword>
<evidence type="ECO:0000256" key="11">
    <source>
        <dbReference type="ARBA" id="ARBA00023136"/>
    </source>
</evidence>
<feature type="region of interest" description="Disordered" evidence="19">
    <location>
        <begin position="1834"/>
        <end position="1862"/>
    </location>
</feature>
<feature type="region of interest" description="Disordered" evidence="19">
    <location>
        <begin position="855"/>
        <end position="882"/>
    </location>
</feature>